<keyword evidence="3" id="KW-1185">Reference proteome</keyword>
<dbReference type="Gene3D" id="3.30.1540.10">
    <property type="entry name" value="formyl-coa transferase, domain 3"/>
    <property type="match status" value="1"/>
</dbReference>
<organism evidence="2 3">
    <name type="scientific">Tessaracoccus oleiagri</name>
    <dbReference type="NCBI Taxonomy" id="686624"/>
    <lineage>
        <taxon>Bacteria</taxon>
        <taxon>Bacillati</taxon>
        <taxon>Actinomycetota</taxon>
        <taxon>Actinomycetes</taxon>
        <taxon>Propionibacteriales</taxon>
        <taxon>Propionibacteriaceae</taxon>
        <taxon>Tessaracoccus</taxon>
    </lineage>
</organism>
<sequence>MGVHEIRPLEGLRVVEFTHFIAGPSAGQRLAELGADVIKVEPPKGDPTRPGPGNANASHFLAFNRGKRSVVLDLRDPDDEEAARKLAAGADIVLHNVSAESMARHGLDGPSIRALNPLVIYGSVRGFPSNTTRAGQKGFDGIGQAESGMVWVNGTSESGPLKLPYAPVDTATGDALLQGILAAVIKRLRTGQGSEIEVSLFEGGIHLQQAAWSKFLQSGRSPERIGNLEADVAPAAEILAVVDGFVIMSAYLPPHFAALCQLLGIEELLDDPRFATNDTRLAHQVELHDLIQAAVDRQGWTVREAGEAFESIRIAHGVVRSYRDILDDDAIHDSGQLAEATRPDGTTYLALNAPYRVAGEQRPKQSPPTPRLGEHTAEVLAEIARGEWDHNQRHVA</sequence>
<evidence type="ECO:0000313" key="3">
    <source>
        <dbReference type="Proteomes" id="UP000199475"/>
    </source>
</evidence>
<dbReference type="InterPro" id="IPR044855">
    <property type="entry name" value="CoA-Trfase_III_dom3_sf"/>
</dbReference>
<dbReference type="InterPro" id="IPR003673">
    <property type="entry name" value="CoA-Trfase_fam_III"/>
</dbReference>
<dbReference type="STRING" id="686624.SAMN04488242_2392"/>
<dbReference type="SUPFAM" id="SSF89796">
    <property type="entry name" value="CoA-transferase family III (CaiB/BaiF)"/>
    <property type="match status" value="1"/>
</dbReference>
<accession>A0A1G9LXS4</accession>
<reference evidence="2 3" key="1">
    <citation type="submission" date="2016-10" db="EMBL/GenBank/DDBJ databases">
        <authorList>
            <person name="de Groot N.N."/>
        </authorList>
    </citation>
    <scope>NUCLEOTIDE SEQUENCE [LARGE SCALE GENOMIC DNA]</scope>
    <source>
        <strain evidence="2 3">CGMCC 1.9159</strain>
    </source>
</reference>
<gene>
    <name evidence="2" type="ORF">SAMN04488242_2392</name>
</gene>
<dbReference type="RefSeq" id="WP_093252477.1">
    <property type="nucleotide sequence ID" value="NZ_FNGP01000004.1"/>
</dbReference>
<dbReference type="Proteomes" id="UP000199475">
    <property type="component" value="Unassembled WGS sequence"/>
</dbReference>
<dbReference type="GO" id="GO:0008410">
    <property type="term" value="F:CoA-transferase activity"/>
    <property type="evidence" value="ECO:0007669"/>
    <property type="project" value="TreeGrafter"/>
</dbReference>
<dbReference type="PANTHER" id="PTHR48207">
    <property type="entry name" value="SUCCINATE--HYDROXYMETHYLGLUTARATE COA-TRANSFERASE"/>
    <property type="match status" value="1"/>
</dbReference>
<name>A0A1G9LXS4_9ACTN</name>
<dbReference type="OrthoDB" id="3561197at2"/>
<proteinExistence type="predicted"/>
<protein>
    <submittedName>
        <fullName evidence="2">Crotonobetainyl-CoA:carnitine CoA-transferase CaiB</fullName>
    </submittedName>
</protein>
<evidence type="ECO:0000313" key="2">
    <source>
        <dbReference type="EMBL" id="SDL66684.1"/>
    </source>
</evidence>
<dbReference type="Pfam" id="PF02515">
    <property type="entry name" value="CoA_transf_3"/>
    <property type="match status" value="1"/>
</dbReference>
<evidence type="ECO:0000256" key="1">
    <source>
        <dbReference type="ARBA" id="ARBA00022679"/>
    </source>
</evidence>
<keyword evidence="1 2" id="KW-0808">Transferase</keyword>
<dbReference type="PANTHER" id="PTHR48207:SF4">
    <property type="entry name" value="BLL6097 PROTEIN"/>
    <property type="match status" value="1"/>
</dbReference>
<dbReference type="InterPro" id="IPR050483">
    <property type="entry name" value="CoA-transferase_III_domain"/>
</dbReference>
<dbReference type="InterPro" id="IPR023606">
    <property type="entry name" value="CoA-Trfase_III_dom_1_sf"/>
</dbReference>
<dbReference type="AlphaFoldDB" id="A0A1G9LXS4"/>
<dbReference type="Gene3D" id="3.40.50.10540">
    <property type="entry name" value="Crotonobetainyl-coa:carnitine coa-transferase, domain 1"/>
    <property type="match status" value="1"/>
</dbReference>
<dbReference type="EMBL" id="FNGP01000004">
    <property type="protein sequence ID" value="SDL66684.1"/>
    <property type="molecule type" value="Genomic_DNA"/>
</dbReference>